<dbReference type="GO" id="GO:0022857">
    <property type="term" value="F:transmembrane transporter activity"/>
    <property type="evidence" value="ECO:0007669"/>
    <property type="project" value="InterPro"/>
</dbReference>
<feature type="transmembrane region" description="Helical" evidence="8">
    <location>
        <begin position="1177"/>
        <end position="1194"/>
    </location>
</feature>
<feature type="transmembrane region" description="Helical" evidence="8">
    <location>
        <begin position="763"/>
        <end position="782"/>
    </location>
</feature>
<evidence type="ECO:0000256" key="5">
    <source>
        <dbReference type="ARBA" id="ARBA00039897"/>
    </source>
</evidence>
<feature type="transmembrane region" description="Helical" evidence="8">
    <location>
        <begin position="452"/>
        <end position="473"/>
    </location>
</feature>
<feature type="transmembrane region" description="Helical" evidence="8">
    <location>
        <begin position="1864"/>
        <end position="1881"/>
    </location>
</feature>
<feature type="transmembrane region" description="Helical" evidence="8">
    <location>
        <begin position="141"/>
        <end position="158"/>
    </location>
</feature>
<evidence type="ECO:0000256" key="4">
    <source>
        <dbReference type="ARBA" id="ARBA00034696"/>
    </source>
</evidence>
<feature type="transmembrane region" description="Helical" evidence="8">
    <location>
        <begin position="1225"/>
        <end position="1247"/>
    </location>
</feature>
<comment type="subcellular location">
    <subcellularLocation>
        <location evidence="4">Basal cell membrane</location>
        <topology evidence="4">Multi-pass membrane protein</topology>
    </subcellularLocation>
</comment>
<keyword evidence="2 8" id="KW-1133">Transmembrane helix</keyword>
<feature type="transmembrane region" description="Helical" evidence="8">
    <location>
        <begin position="972"/>
        <end position="990"/>
    </location>
</feature>
<feature type="transmembrane region" description="Helical" evidence="8">
    <location>
        <begin position="416"/>
        <end position="440"/>
    </location>
</feature>
<sequence length="2046" mass="227539">MSGFALILEDIGGFGFFQKRLLVTLFILNINLGLDVFLPVFTGLNFPHHCNTDWIVAISPNLTYEKQLNLTIPTGEDGRYDSCSMFTPVDLDLETIEAYGINSTTKCNKGFIYDIPEKTSSYVAEFDLVCDNSHLKEATQSIYMAGLLFGALVFGPMADRFGRRFVVLLSLCIQLFFGVGSAFSPHIYVYMAFRFVVAAAASGLLINAFVLGAEWTSTSKRAFVTICAHTFFAVGLLVMSGVAYFIRDWRILHLVFSSPLVLVLLAVYWLLPESARWLMTQGRVKEARKEVLRAARVNGRTISESVLRELESENTSKTGSVLDMFRLSYLRKRLLIMNYLWFATSVVYYGVSLNVDNFGLDIYLTQFIFGLVEIPARMGSIVLLEYFGRRKCQAGALFCASTACLVILAIPKDLPVVVTVIAVLGKYAATSCFTMIYVFTAELYPTILRQSGVGLNSMCARIGGILAPLIRLLDVYHSAIPMVLYGTIPLIGGFLCFLLPETLNTELQDHTEQSFALILEDIGGFGFFQKRLLVTLFILNMNLGLDVFLPVFTGLNFPHHCNTDWIVAISPNLTYEKQLNLTIPTGEDGRYDSCSMFTPVDLDLETIEAYRINSTTKCNKGFIYDIPEKTSSYVAEFDLVCDNSHLKEATQSIYMAGLLFGALVFGPMADRFGRRFVVLLSMCVQFFIGVGSAFSPHIYVYMAFRFVVAAAGSGVLINAFVLGAEWTSTSKRAFITICAHTFFAVGQLVMSGVAYFIRDWRSLHLVFSSPLVLVLLVVYWSVNPFCTTTVLLPESARWLMTQGRVKEARKEVLRAARLNGRTISEAVLSKTENTASKTGSMLDMFRLSYLRKRLLIMNYLWFATSVVYYGVSLNVHNFGLDIDLTQFMFGLVEIPARMGSILFLEYFGRRKCQAGALFCASTACLVILAIPKDLPVVVTVIAVLGKYAAASSFSIIYVFTAELYPTILRQSGVGLNSMCARIGGILAPLIRLLDVYHAAIPMVLYGTIPLIGGFLCFLLPETLNTELQDHTEQRSVQINFEIILEEIGGFGFFQKRLMVVLLILNIFSGVETFLSVFTGLNFPHHCNTDWIVAISPNLTYEKQLNLTIPTGEDGRYDSCSMFTPVDLDLETIEAYGINSTTNCTDGWVYKMPESSSSYITEFNLVCDNRSLNEATQSIYMTGLMLGGLVFGPTADRFGRRFVVLLLMFIQLLFSFASAFSPHIYVYMALRFVVAISLSGIGVNVFVLGAEWTCISKRGFISISGVAFFSIGLMLMSGVAYFIRDWRTLHLVFSSPQVLVLLAVYWLLPESARWLMTQGRVKEAQKEVLRAARVNGRTISEAVLSELETDSETENIKNKKNSGLLDIFRVSYLRKRLLIMGFLWYGSNSVYYGLSLNVGNFGLDIYLTQFIFGLVDIPACIGSIVLVEYFGRKKCQAATLFFTGSVCLAMVAIPNDFPVVMTVFAVLGKFGSSSTFSVLFVYTTELYPTTLRQSGVGLNYTCARIGGIAAPLIRLLDVYHAAIPMVLYGTIPLIGGFLCFLLPETLNTELQDHTEQSGVETFLSVFTGLNFPHHCNTDWIVAISPNLTYEKQLNLTIPTGEDGRYDSCSMFTPVDLDLETIEAYGINSTTNCTDGWVYKMPESSSSYITEFNLVCDNRSLNEATQSIYMTGLMLGGLVFGPTADRFGRRFVVLLLMFIQLLFSFASAFSPHIYVYMALRFVVAISLSGIGVNVFVLGAEWTCISKRGFISISGVAFFSIGLMLMSGVAYFIRDWRTLHLVFSSPQVLVLLAVYWLLPESARWLMTQGRVKEAQKEVLRAARVNGRTISEAVLSELETDSETENIKNKKNSGLLDIFRVSYLRKRLLIMGFLWYGSNSVYYGLSLNVGNFGLDIYLTQFIFGLVDIPACIGSIVLVEYFGRKKCQAATLFFTGSVCLAMVAIPNDFPVVMTVFAVLGKFGSSSTFSVLFVYTTELYPTTLRQSGVGLNYTCARIGGIAAPLIRLLDVYHAAIPMVLYGTIPLIGGFLCFLLPETLNTELQDHTEQRSA</sequence>
<feature type="transmembrane region" description="Helical" evidence="8">
    <location>
        <begin position="222"/>
        <end position="245"/>
    </location>
</feature>
<feature type="transmembrane region" description="Helical" evidence="8">
    <location>
        <begin position="1201"/>
        <end position="1219"/>
    </location>
</feature>
<feature type="transmembrane region" description="Helical" evidence="8">
    <location>
        <begin position="996"/>
        <end position="1019"/>
    </location>
</feature>
<feature type="transmembrane region" description="Helical" evidence="8">
    <location>
        <begin position="1057"/>
        <end position="1080"/>
    </location>
</feature>
<dbReference type="InterPro" id="IPR005829">
    <property type="entry name" value="Sugar_transporter_CS"/>
</dbReference>
<feature type="transmembrane region" description="Helical" evidence="8">
    <location>
        <begin position="251"/>
        <end position="271"/>
    </location>
</feature>
<feature type="transmembrane region" description="Helical" evidence="8">
    <location>
        <begin position="700"/>
        <end position="721"/>
    </location>
</feature>
<evidence type="ECO:0000256" key="8">
    <source>
        <dbReference type="SAM" id="Phobius"/>
    </source>
</evidence>
<feature type="transmembrane region" description="Helical" evidence="8">
    <location>
        <begin position="1747"/>
        <end position="1770"/>
    </location>
</feature>
<dbReference type="Proteomes" id="UP001174136">
    <property type="component" value="Unassembled WGS sequence"/>
</dbReference>
<evidence type="ECO:0000313" key="10">
    <source>
        <dbReference type="EMBL" id="KAK0154708.1"/>
    </source>
</evidence>
<feature type="transmembrane region" description="Helical" evidence="8">
    <location>
        <begin position="21"/>
        <end position="41"/>
    </location>
</feature>
<feature type="transmembrane region" description="Helical" evidence="8">
    <location>
        <begin position="1493"/>
        <end position="1512"/>
    </location>
</feature>
<feature type="transmembrane region" description="Helical" evidence="8">
    <location>
        <begin position="1946"/>
        <end position="1969"/>
    </location>
</feature>
<keyword evidence="11" id="KW-1185">Reference proteome</keyword>
<dbReference type="PROSITE" id="PS50850">
    <property type="entry name" value="MFS"/>
    <property type="match status" value="4"/>
</dbReference>
<feature type="transmembrane region" description="Helical" evidence="8">
    <location>
        <begin position="394"/>
        <end position="410"/>
    </location>
</feature>
<feature type="transmembrane region" description="Helical" evidence="8">
    <location>
        <begin position="1259"/>
        <end position="1282"/>
    </location>
</feature>
<feature type="transmembrane region" description="Helical" evidence="8">
    <location>
        <begin position="676"/>
        <end position="694"/>
    </location>
</feature>
<feature type="transmembrane region" description="Helical" evidence="8">
    <location>
        <begin position="363"/>
        <end position="387"/>
    </location>
</feature>
<dbReference type="InterPro" id="IPR005828">
    <property type="entry name" value="MFS_sugar_transport-like"/>
</dbReference>
<feature type="transmembrane region" description="Helical" evidence="8">
    <location>
        <begin position="532"/>
        <end position="552"/>
    </location>
</feature>
<feature type="transmembrane region" description="Helical" evidence="8">
    <location>
        <begin position="1981"/>
        <end position="2000"/>
    </location>
</feature>
<dbReference type="InterPro" id="IPR020846">
    <property type="entry name" value="MFS_dom"/>
</dbReference>
<feature type="transmembrane region" description="Helical" evidence="8">
    <location>
        <begin position="1376"/>
        <end position="1393"/>
    </location>
</feature>
<evidence type="ECO:0000256" key="3">
    <source>
        <dbReference type="ARBA" id="ARBA00023136"/>
    </source>
</evidence>
<feature type="transmembrane region" description="Helical" evidence="8">
    <location>
        <begin position="1924"/>
        <end position="1940"/>
    </location>
</feature>
<feature type="transmembrane region" description="Helical" evidence="8">
    <location>
        <begin position="936"/>
        <end position="960"/>
    </location>
</feature>
<feature type="transmembrane region" description="Helical" evidence="8">
    <location>
        <begin position="1893"/>
        <end position="1917"/>
    </location>
</feature>
<feature type="transmembrane region" description="Helical" evidence="8">
    <location>
        <begin position="1776"/>
        <end position="1795"/>
    </location>
</feature>
<evidence type="ECO:0000313" key="11">
    <source>
        <dbReference type="Proteomes" id="UP001174136"/>
    </source>
</evidence>
<evidence type="ECO:0000256" key="2">
    <source>
        <dbReference type="ARBA" id="ARBA00022989"/>
    </source>
</evidence>
<feature type="domain" description="Major facilitator superfamily (MFS) profile" evidence="9">
    <location>
        <begin position="21"/>
        <end position="504"/>
    </location>
</feature>
<keyword evidence="3 8" id="KW-0472">Membrane</keyword>
<feature type="transmembrane region" description="Helical" evidence="8">
    <location>
        <begin position="1713"/>
        <end position="1735"/>
    </location>
</feature>
<evidence type="ECO:0000256" key="7">
    <source>
        <dbReference type="ARBA" id="ARBA00042362"/>
    </source>
</evidence>
<evidence type="ECO:0000259" key="9">
    <source>
        <dbReference type="PROSITE" id="PS50850"/>
    </source>
</evidence>
<feature type="transmembrane region" description="Helical" evidence="8">
    <location>
        <begin position="165"/>
        <end position="183"/>
    </location>
</feature>
<feature type="transmembrane region" description="Helical" evidence="8">
    <location>
        <begin position="2006"/>
        <end position="2029"/>
    </location>
</feature>
<feature type="transmembrane region" description="Helical" evidence="8">
    <location>
        <begin position="914"/>
        <end position="930"/>
    </location>
</feature>
<feature type="transmembrane region" description="Helical" evidence="8">
    <location>
        <begin position="189"/>
        <end position="210"/>
    </location>
</feature>
<gene>
    <name evidence="10" type="primary">SLC22A13_4</name>
    <name evidence="10" type="ORF">N1851_002979</name>
</gene>
<feature type="domain" description="Major facilitator superfamily (MFS) profile" evidence="9">
    <location>
        <begin position="1619"/>
        <end position="2034"/>
    </location>
</feature>
<accession>A0AA47N937</accession>
<name>A0AA47N937_MERPO</name>
<organism evidence="10 11">
    <name type="scientific">Merluccius polli</name>
    <name type="common">Benguela hake</name>
    <name type="synonym">Merluccius cadenati</name>
    <dbReference type="NCBI Taxonomy" id="89951"/>
    <lineage>
        <taxon>Eukaryota</taxon>
        <taxon>Metazoa</taxon>
        <taxon>Chordata</taxon>
        <taxon>Craniata</taxon>
        <taxon>Vertebrata</taxon>
        <taxon>Euteleostomi</taxon>
        <taxon>Actinopterygii</taxon>
        <taxon>Neopterygii</taxon>
        <taxon>Teleostei</taxon>
        <taxon>Neoteleostei</taxon>
        <taxon>Acanthomorphata</taxon>
        <taxon>Zeiogadaria</taxon>
        <taxon>Gadariae</taxon>
        <taxon>Gadiformes</taxon>
        <taxon>Gadoidei</taxon>
        <taxon>Merlucciidae</taxon>
        <taxon>Merluccius</taxon>
    </lineage>
</organism>
<dbReference type="FunFam" id="1.20.1250.20:FF:000023">
    <property type="entry name" value="Solute carrier family 22 member 6"/>
    <property type="match status" value="4"/>
</dbReference>
<dbReference type="Pfam" id="PF00083">
    <property type="entry name" value="Sugar_tr"/>
    <property type="match status" value="4"/>
</dbReference>
<proteinExistence type="predicted"/>
<feature type="transmembrane region" description="Helical" evidence="8">
    <location>
        <begin position="1436"/>
        <end position="1452"/>
    </location>
</feature>
<dbReference type="PANTHER" id="PTHR24064">
    <property type="entry name" value="SOLUTE CARRIER FAMILY 22 MEMBER"/>
    <property type="match status" value="1"/>
</dbReference>
<feature type="transmembrane region" description="Helical" evidence="8">
    <location>
        <begin position="854"/>
        <end position="875"/>
    </location>
</feature>
<dbReference type="GO" id="GO:0009925">
    <property type="term" value="C:basal plasma membrane"/>
    <property type="evidence" value="ECO:0007669"/>
    <property type="project" value="UniProtKB-SubCell"/>
</dbReference>
<feature type="transmembrane region" description="Helical" evidence="8">
    <location>
        <begin position="1518"/>
        <end position="1541"/>
    </location>
</feature>
<dbReference type="EMBL" id="JAOPHQ010000363">
    <property type="protein sequence ID" value="KAK0154708.1"/>
    <property type="molecule type" value="Genomic_DNA"/>
</dbReference>
<protein>
    <recommendedName>
        <fullName evidence="5">Solute carrier family 22 member 6</fullName>
    </recommendedName>
    <alternativeName>
        <fullName evidence="7">Organic anion transporter 1</fullName>
    </alternativeName>
    <alternativeName>
        <fullName evidence="6">Renal organic anion transporter 1</fullName>
    </alternativeName>
</protein>
<feature type="transmembrane region" description="Helical" evidence="8">
    <location>
        <begin position="1288"/>
        <end position="1307"/>
    </location>
</feature>
<feature type="transmembrane region" description="Helical" evidence="8">
    <location>
        <begin position="1689"/>
        <end position="1707"/>
    </location>
</feature>
<dbReference type="SUPFAM" id="SSF103473">
    <property type="entry name" value="MFS general substrate transporter"/>
    <property type="match status" value="4"/>
</dbReference>
<evidence type="ECO:0000256" key="1">
    <source>
        <dbReference type="ARBA" id="ARBA00022692"/>
    </source>
</evidence>
<dbReference type="PROSITE" id="PS00216">
    <property type="entry name" value="SUGAR_TRANSPORT_1"/>
    <property type="match status" value="4"/>
</dbReference>
<feature type="transmembrane region" description="Helical" evidence="8">
    <location>
        <begin position="334"/>
        <end position="351"/>
    </location>
</feature>
<feature type="transmembrane region" description="Helical" evidence="8">
    <location>
        <begin position="652"/>
        <end position="669"/>
    </location>
</feature>
<feature type="transmembrane region" description="Helical" evidence="8">
    <location>
        <begin position="479"/>
        <end position="499"/>
    </location>
</feature>
<comment type="caution">
    <text evidence="10">The sequence shown here is derived from an EMBL/GenBank/DDBJ whole genome shotgun (WGS) entry which is preliminary data.</text>
</comment>
<feature type="transmembrane region" description="Helical" evidence="8">
    <location>
        <begin position="1405"/>
        <end position="1429"/>
    </location>
</feature>
<feature type="transmembrane region" description="Helical" evidence="8">
    <location>
        <begin position="733"/>
        <end position="757"/>
    </location>
</feature>
<feature type="domain" description="Major facilitator superfamily (MFS) profile" evidence="9">
    <location>
        <begin position="1131"/>
        <end position="1546"/>
    </location>
</feature>
<feature type="domain" description="Major facilitator superfamily (MFS) profile" evidence="9">
    <location>
        <begin position="532"/>
        <end position="1024"/>
    </location>
</feature>
<dbReference type="Gene3D" id="1.20.1250.20">
    <property type="entry name" value="MFS general substrate transporter like domains"/>
    <property type="match status" value="4"/>
</dbReference>
<evidence type="ECO:0000256" key="6">
    <source>
        <dbReference type="ARBA" id="ARBA00041768"/>
    </source>
</evidence>
<feature type="transmembrane region" description="Helical" evidence="8">
    <location>
        <begin position="887"/>
        <end position="907"/>
    </location>
</feature>
<dbReference type="InterPro" id="IPR036259">
    <property type="entry name" value="MFS_trans_sf"/>
</dbReference>
<keyword evidence="1 8" id="KW-0812">Transmembrane</keyword>
<feature type="transmembrane region" description="Helical" evidence="8">
    <location>
        <begin position="1458"/>
        <end position="1481"/>
    </location>
</feature>
<reference evidence="10" key="1">
    <citation type="journal article" date="2023" name="Front. Mar. Sci.">
        <title>A new Merluccius polli reference genome to investigate the effects of global change in West African waters.</title>
        <authorList>
            <person name="Mateo J.L."/>
            <person name="Blanco-Fernandez C."/>
            <person name="Garcia-Vazquez E."/>
            <person name="Machado-Schiaffino G."/>
        </authorList>
    </citation>
    <scope>NUCLEOTIDE SEQUENCE</scope>
    <source>
        <strain evidence="10">C29</strain>
        <tissue evidence="10">Fin</tissue>
    </source>
</reference>